<dbReference type="PANTHER" id="PTHR37957">
    <property type="entry name" value="BLR7070 PROTEIN"/>
    <property type="match status" value="1"/>
</dbReference>
<evidence type="ECO:0000256" key="1">
    <source>
        <dbReference type="SAM" id="SignalP"/>
    </source>
</evidence>
<dbReference type="Proteomes" id="UP000017090">
    <property type="component" value="Unassembled WGS sequence"/>
</dbReference>
<sequence length="467" mass="51294">MKKKRIMMVLAGLCLGGSAAFFSVHAAQIVAYQKYPLVMDKRYYVPSAAADKKIFPNGLNAAFGSGLSFEGYTQEGAPRLLTITDRGPNLDGMDVIYNGKKYTSKLFPAPDFHPEIGEVILADGKAAVVKVMPIKDPSGNAISGRPVPPGETGSSGEVALSSDLKLLPFDENGLDTEAIARDRDGNIWISDEYGPFVVKMDRQARILEKYSPKNGLPAIAGERTPNRGAEGLTIMPNGHILFLVQSILTNGGKTKNAVVCRLFDWNPTDCTYKTYAYPLEGTYKKMGDAKLGDAYAIDNHRVLIIEQGKQADKSMMNRVYMVDLSTGTDVTNTKINGKDIEFASREELAPYLPVKTLIADLRRYGWDTEKAEGLTMSYDHKTMFVSNDNDFGIATTVRDAAHKKAKISDYTYDAASGMIYYQDKTGRNVPAHPQIDMEVGPDTPQIWSFTFDRSLDGVQSSARGNKQ</sequence>
<gene>
    <name evidence="3" type="ORF">HMPREF1250_1630</name>
</gene>
<dbReference type="RefSeq" id="WP_023054520.1">
    <property type="nucleotide sequence ID" value="NZ_AWXA01000053.1"/>
</dbReference>
<dbReference type="Pfam" id="PF13449">
    <property type="entry name" value="Phytase-like"/>
    <property type="match status" value="1"/>
</dbReference>
<dbReference type="SUPFAM" id="SSF63829">
    <property type="entry name" value="Calcium-dependent phosphotriesterase"/>
    <property type="match status" value="1"/>
</dbReference>
<keyword evidence="1" id="KW-0732">Signal</keyword>
<dbReference type="STRING" id="1111454.HMPREF1250_1630"/>
<feature type="signal peptide" evidence="1">
    <location>
        <begin position="1"/>
        <end position="26"/>
    </location>
</feature>
<name>U7UEB7_9FIRM</name>
<evidence type="ECO:0000259" key="2">
    <source>
        <dbReference type="Pfam" id="PF13449"/>
    </source>
</evidence>
<dbReference type="InterPro" id="IPR027372">
    <property type="entry name" value="Phytase-like_dom"/>
</dbReference>
<comment type="caution">
    <text evidence="3">The sequence shown here is derived from an EMBL/GenBank/DDBJ whole genome shotgun (WGS) entry which is preliminary data.</text>
</comment>
<feature type="chain" id="PRO_5004687948" evidence="1">
    <location>
        <begin position="27"/>
        <end position="467"/>
    </location>
</feature>
<dbReference type="PANTHER" id="PTHR37957:SF1">
    <property type="entry name" value="PHYTASE-LIKE DOMAIN-CONTAINING PROTEIN"/>
    <property type="match status" value="1"/>
</dbReference>
<keyword evidence="4" id="KW-1185">Reference proteome</keyword>
<feature type="domain" description="Phytase-like" evidence="2">
    <location>
        <begin position="79"/>
        <end position="391"/>
    </location>
</feature>
<accession>U7UEB7</accession>
<organism evidence="3 4">
    <name type="scientific">Megasphaera vaginalis</name>
    <name type="common">ex Srinivasan et al. 2021</name>
    <dbReference type="NCBI Taxonomy" id="1111454"/>
    <lineage>
        <taxon>Bacteria</taxon>
        <taxon>Bacillati</taxon>
        <taxon>Bacillota</taxon>
        <taxon>Negativicutes</taxon>
        <taxon>Veillonellales</taxon>
        <taxon>Veillonellaceae</taxon>
        <taxon>Megasphaera</taxon>
    </lineage>
</organism>
<dbReference type="PATRIC" id="fig|1111454.3.peg.1922"/>
<reference evidence="3 4" key="1">
    <citation type="submission" date="2013-09" db="EMBL/GenBank/DDBJ databases">
        <authorList>
            <person name="Durkin A.S."/>
            <person name="Haft D.R."/>
            <person name="McCorrison J."/>
            <person name="Torralba M."/>
            <person name="Gillis M."/>
            <person name="Haft D.H."/>
            <person name="Methe B."/>
            <person name="Sutton G."/>
            <person name="Nelson K.E."/>
        </authorList>
    </citation>
    <scope>NUCLEOTIDE SEQUENCE [LARGE SCALE GENOMIC DNA]</scope>
    <source>
        <strain evidence="3 4">BV3C16-1</strain>
    </source>
</reference>
<proteinExistence type="predicted"/>
<protein>
    <submittedName>
        <fullName evidence="3">Phytase esterase-like protein</fullName>
    </submittedName>
</protein>
<dbReference type="AlphaFoldDB" id="U7UEB7"/>
<evidence type="ECO:0000313" key="4">
    <source>
        <dbReference type="Proteomes" id="UP000017090"/>
    </source>
</evidence>
<dbReference type="OrthoDB" id="9803927at2"/>
<dbReference type="eggNOG" id="COG4222">
    <property type="taxonomic scope" value="Bacteria"/>
</dbReference>
<evidence type="ECO:0000313" key="3">
    <source>
        <dbReference type="EMBL" id="ERT57214.1"/>
    </source>
</evidence>
<dbReference type="EMBL" id="AWXA01000053">
    <property type="protein sequence ID" value="ERT57214.1"/>
    <property type="molecule type" value="Genomic_DNA"/>
</dbReference>